<reference evidence="1" key="1">
    <citation type="submission" date="2022-12" db="EMBL/GenBank/DDBJ databases">
        <authorList>
            <person name="Wang J."/>
        </authorList>
    </citation>
    <scope>NUCLEOTIDE SEQUENCE</scope>
    <source>
        <strain evidence="1">HY-45-18</strain>
    </source>
</reference>
<keyword evidence="2" id="KW-1185">Reference proteome</keyword>
<protein>
    <submittedName>
        <fullName evidence="1">Uncharacterized protein</fullName>
    </submittedName>
</protein>
<comment type="caution">
    <text evidence="1">The sequence shown here is derived from an EMBL/GenBank/DDBJ whole genome shotgun (WGS) entry which is preliminary data.</text>
</comment>
<gene>
    <name evidence="1" type="ORF">OW763_12235</name>
</gene>
<dbReference type="RefSeq" id="WP_268041429.1">
    <property type="nucleotide sequence ID" value="NZ_JAPQER010000005.1"/>
</dbReference>
<sequence>MCKKQEFYRFIENTSKRAIENESLKSALQIVCNSIVDYYPGTQISFAENIGKRISYILGAGKELFKPSEIIRINERYVLVMQNFNNVSDYEKNAIGALFKNIASMEKENEEIKR</sequence>
<organism evidence="1 2">
    <name type="scientific">Clostridium aestuarii</name>
    <dbReference type="NCBI Taxonomy" id="338193"/>
    <lineage>
        <taxon>Bacteria</taxon>
        <taxon>Bacillati</taxon>
        <taxon>Bacillota</taxon>
        <taxon>Clostridia</taxon>
        <taxon>Eubacteriales</taxon>
        <taxon>Clostridiaceae</taxon>
        <taxon>Clostridium</taxon>
    </lineage>
</organism>
<name>A0ABT4D1K2_9CLOT</name>
<evidence type="ECO:0000313" key="2">
    <source>
        <dbReference type="Proteomes" id="UP001078443"/>
    </source>
</evidence>
<dbReference type="Proteomes" id="UP001078443">
    <property type="component" value="Unassembled WGS sequence"/>
</dbReference>
<dbReference type="EMBL" id="JAPQER010000005">
    <property type="protein sequence ID" value="MCY6485106.1"/>
    <property type="molecule type" value="Genomic_DNA"/>
</dbReference>
<evidence type="ECO:0000313" key="1">
    <source>
        <dbReference type="EMBL" id="MCY6485106.1"/>
    </source>
</evidence>
<proteinExistence type="predicted"/>
<accession>A0ABT4D1K2</accession>